<dbReference type="EMBL" id="JABEQJ010000024">
    <property type="protein sequence ID" value="MBB2161750.1"/>
    <property type="molecule type" value="Genomic_DNA"/>
</dbReference>
<evidence type="ECO:0000256" key="1">
    <source>
        <dbReference type="ARBA" id="ARBA00005534"/>
    </source>
</evidence>
<dbReference type="InterPro" id="IPR035917">
    <property type="entry name" value="YjbQ-like_sf"/>
</dbReference>
<dbReference type="Pfam" id="PF01894">
    <property type="entry name" value="YjbQ"/>
    <property type="match status" value="1"/>
</dbReference>
<evidence type="ECO:0000313" key="2">
    <source>
        <dbReference type="EMBL" id="MBB2161750.1"/>
    </source>
</evidence>
<sequence length="139" mass="15870">MRQALHRLDIPTHGKGLVMFTDAVRRWVAETGIETGLLTIWCRHTSASLTVQENADPTVREDIKRFFEALVPEAPGRYIHDDEGSDDMPAHLRSMLTQTQLSIPVADGQPVLGTWQGLYLFEHRRQPHRRQLILHLIGD</sequence>
<dbReference type="AlphaFoldDB" id="A0A7W4IF61"/>
<name>A0A7W4IF61_9PROT</name>
<comment type="caution">
    <text evidence="2">The sequence shown here is derived from an EMBL/GenBank/DDBJ whole genome shotgun (WGS) entry which is preliminary data.</text>
</comment>
<evidence type="ECO:0000313" key="3">
    <source>
        <dbReference type="Proteomes" id="UP000589085"/>
    </source>
</evidence>
<proteinExistence type="inferred from homology"/>
<accession>A0A7W4IF61</accession>
<dbReference type="PANTHER" id="PTHR30615:SF8">
    <property type="entry name" value="UPF0047 PROTEIN C4A8.02C"/>
    <property type="match status" value="1"/>
</dbReference>
<dbReference type="Gene3D" id="2.60.120.460">
    <property type="entry name" value="YjbQ-like"/>
    <property type="match status" value="1"/>
</dbReference>
<gene>
    <name evidence="2" type="ORF">HLH48_16520</name>
</gene>
<dbReference type="RefSeq" id="WP_182998570.1">
    <property type="nucleotide sequence ID" value="NZ_JABEQJ010000024.1"/>
</dbReference>
<organism evidence="2 3">
    <name type="scientific">Gluconacetobacter sacchari</name>
    <dbReference type="NCBI Taxonomy" id="92759"/>
    <lineage>
        <taxon>Bacteria</taxon>
        <taxon>Pseudomonadati</taxon>
        <taxon>Pseudomonadota</taxon>
        <taxon>Alphaproteobacteria</taxon>
        <taxon>Acetobacterales</taxon>
        <taxon>Acetobacteraceae</taxon>
        <taxon>Gluconacetobacter</taxon>
    </lineage>
</organism>
<reference evidence="2 3" key="1">
    <citation type="submission" date="2020-04" db="EMBL/GenBank/DDBJ databases">
        <title>Description of novel Gluconacetobacter.</title>
        <authorList>
            <person name="Sombolestani A."/>
        </authorList>
    </citation>
    <scope>NUCLEOTIDE SEQUENCE [LARGE SCALE GENOMIC DNA]</scope>
    <source>
        <strain evidence="2 3">LMG 19747</strain>
    </source>
</reference>
<dbReference type="PANTHER" id="PTHR30615">
    <property type="entry name" value="UNCHARACTERIZED PROTEIN YJBQ-RELATED"/>
    <property type="match status" value="1"/>
</dbReference>
<dbReference type="InterPro" id="IPR001602">
    <property type="entry name" value="UPF0047_YjbQ-like"/>
</dbReference>
<comment type="similarity">
    <text evidence="1">Belongs to the UPF0047 family.</text>
</comment>
<dbReference type="SUPFAM" id="SSF111038">
    <property type="entry name" value="YjbQ-like"/>
    <property type="match status" value="1"/>
</dbReference>
<dbReference type="Proteomes" id="UP000589085">
    <property type="component" value="Unassembled WGS sequence"/>
</dbReference>
<dbReference type="NCBIfam" id="TIGR00149">
    <property type="entry name" value="TIGR00149_YjbQ"/>
    <property type="match status" value="1"/>
</dbReference>
<dbReference type="PIRSF" id="PIRSF004681">
    <property type="entry name" value="UCP004681"/>
    <property type="match status" value="1"/>
</dbReference>
<protein>
    <submittedName>
        <fullName evidence="2">YjbQ family protein</fullName>
    </submittedName>
</protein>